<evidence type="ECO:0000256" key="7">
    <source>
        <dbReference type="ARBA" id="ARBA00023136"/>
    </source>
</evidence>
<comment type="caution">
    <text evidence="11">The sequence shown here is derived from an EMBL/GenBank/DDBJ whole genome shotgun (WGS) entry which is preliminary data.</text>
</comment>
<keyword evidence="4 8" id="KW-0812">Transmembrane</keyword>
<dbReference type="GO" id="GO:0055085">
    <property type="term" value="P:transmembrane transport"/>
    <property type="evidence" value="ECO:0007669"/>
    <property type="project" value="InterPro"/>
</dbReference>
<evidence type="ECO:0000256" key="5">
    <source>
        <dbReference type="ARBA" id="ARBA00022737"/>
    </source>
</evidence>
<keyword evidence="7 8" id="KW-0472">Membrane</keyword>
<dbReference type="InParanoid" id="A0A2R5GCI5"/>
<comment type="subcellular location">
    <subcellularLocation>
        <location evidence="1">Membrane</location>
        <topology evidence="1">Multi-pass membrane protein</topology>
    </subcellularLocation>
</comment>
<organism evidence="11 12">
    <name type="scientific">Hondaea fermentalgiana</name>
    <dbReference type="NCBI Taxonomy" id="2315210"/>
    <lineage>
        <taxon>Eukaryota</taxon>
        <taxon>Sar</taxon>
        <taxon>Stramenopiles</taxon>
        <taxon>Bigyra</taxon>
        <taxon>Labyrinthulomycetes</taxon>
        <taxon>Thraustochytrida</taxon>
        <taxon>Thraustochytriidae</taxon>
        <taxon>Hondaea</taxon>
    </lineage>
</organism>
<comment type="similarity">
    <text evidence="2 9">Belongs to the mitochondrial carrier (TC 2.A.29) family.</text>
</comment>
<name>A0A2R5GCI5_9STRA</name>
<evidence type="ECO:0000256" key="9">
    <source>
        <dbReference type="RuleBase" id="RU000488"/>
    </source>
</evidence>
<feature type="repeat" description="Solcar" evidence="8">
    <location>
        <begin position="174"/>
        <end position="262"/>
    </location>
</feature>
<keyword evidence="6 10" id="KW-1133">Transmembrane helix</keyword>
<dbReference type="Gene3D" id="1.50.40.10">
    <property type="entry name" value="Mitochondrial carrier domain"/>
    <property type="match status" value="2"/>
</dbReference>
<proteinExistence type="inferred from homology"/>
<evidence type="ECO:0000256" key="2">
    <source>
        <dbReference type="ARBA" id="ARBA00006375"/>
    </source>
</evidence>
<evidence type="ECO:0000256" key="1">
    <source>
        <dbReference type="ARBA" id="ARBA00004141"/>
    </source>
</evidence>
<dbReference type="InterPro" id="IPR018108">
    <property type="entry name" value="MCP_transmembrane"/>
</dbReference>
<dbReference type="AlphaFoldDB" id="A0A2R5GCI5"/>
<evidence type="ECO:0000313" key="11">
    <source>
        <dbReference type="EMBL" id="GBG26313.1"/>
    </source>
</evidence>
<keyword evidence="12" id="KW-1185">Reference proteome</keyword>
<dbReference type="OrthoDB" id="276989at2759"/>
<dbReference type="GO" id="GO:0016020">
    <property type="term" value="C:membrane"/>
    <property type="evidence" value="ECO:0007669"/>
    <property type="project" value="UniProtKB-SubCell"/>
</dbReference>
<evidence type="ECO:0000256" key="8">
    <source>
        <dbReference type="PROSITE-ProRule" id="PRU00282"/>
    </source>
</evidence>
<feature type="transmembrane region" description="Helical" evidence="10">
    <location>
        <begin position="46"/>
        <end position="67"/>
    </location>
</feature>
<evidence type="ECO:0000256" key="4">
    <source>
        <dbReference type="ARBA" id="ARBA00022692"/>
    </source>
</evidence>
<sequence>MGVDVTALVAGGVAGFSVDTSLMPLDAIKTRLQSPMGFRAAGGFSNLFAGVGVAALGSVPGASLFFFTYETTKANLAGGPLSDYQTQMAAASLGEIAACLIRVPVENVKQKRQAGLFKDNSSALRGIMARQGYSGFYTGYWTTVLREIPFSMIQFPLWEALKVEIGRRRGDGTVHSWESAAAGSASGALAAAVTTPLDVVKTRLMLGSDPKGVPYDGALSTLQRVVRDEGAGKLMAGVGPRVFWIGIGGFVYFFAYQKTRYLLEEST</sequence>
<dbReference type="Pfam" id="PF00153">
    <property type="entry name" value="Mito_carr"/>
    <property type="match status" value="3"/>
</dbReference>
<evidence type="ECO:0000313" key="12">
    <source>
        <dbReference type="Proteomes" id="UP000241890"/>
    </source>
</evidence>
<keyword evidence="3 9" id="KW-0813">Transport</keyword>
<reference evidence="11 12" key="1">
    <citation type="submission" date="2017-12" db="EMBL/GenBank/DDBJ databases">
        <title>Sequencing, de novo assembly and annotation of complete genome of a new Thraustochytrid species, strain FCC1311.</title>
        <authorList>
            <person name="Sedici K."/>
            <person name="Godart F."/>
            <person name="Aiese Cigliano R."/>
            <person name="Sanseverino W."/>
            <person name="Barakat M."/>
            <person name="Ortet P."/>
            <person name="Marechal E."/>
            <person name="Cagnac O."/>
            <person name="Amato A."/>
        </authorList>
    </citation>
    <scope>NUCLEOTIDE SEQUENCE [LARGE SCALE GENOMIC DNA]</scope>
</reference>
<gene>
    <name evidence="11" type="ORF">FCC1311_025342</name>
</gene>
<dbReference type="PRINTS" id="PR00926">
    <property type="entry name" value="MITOCARRIER"/>
</dbReference>
<dbReference type="PANTHER" id="PTHR45667">
    <property type="entry name" value="S-ADENOSYLMETHIONINE MITOCHONDRIAL CARRIER PROTEIN"/>
    <property type="match status" value="1"/>
</dbReference>
<evidence type="ECO:0000256" key="6">
    <source>
        <dbReference type="ARBA" id="ARBA00022989"/>
    </source>
</evidence>
<feature type="transmembrane region" description="Helical" evidence="10">
    <location>
        <begin position="6"/>
        <end position="25"/>
    </location>
</feature>
<evidence type="ECO:0000256" key="3">
    <source>
        <dbReference type="ARBA" id="ARBA00022448"/>
    </source>
</evidence>
<dbReference type="FunCoup" id="A0A2R5GCI5">
    <property type="interactions" value="295"/>
</dbReference>
<keyword evidence="5" id="KW-0677">Repeat</keyword>
<feature type="repeat" description="Solcar" evidence="8">
    <location>
        <begin position="82"/>
        <end position="164"/>
    </location>
</feature>
<dbReference type="InterPro" id="IPR023395">
    <property type="entry name" value="MCP_dom_sf"/>
</dbReference>
<protein>
    <submittedName>
        <fullName evidence="11">S-adenosylmethionine mitochondrial carrier protein</fullName>
    </submittedName>
</protein>
<feature type="transmembrane region" description="Helical" evidence="10">
    <location>
        <begin position="234"/>
        <end position="255"/>
    </location>
</feature>
<dbReference type="InterPro" id="IPR002067">
    <property type="entry name" value="MCP"/>
</dbReference>
<dbReference type="PROSITE" id="PS50920">
    <property type="entry name" value="SOLCAR"/>
    <property type="match status" value="3"/>
</dbReference>
<feature type="repeat" description="Solcar" evidence="8">
    <location>
        <begin position="2"/>
        <end position="75"/>
    </location>
</feature>
<accession>A0A2R5GCI5</accession>
<dbReference type="EMBL" id="BEYU01000019">
    <property type="protein sequence ID" value="GBG26313.1"/>
    <property type="molecule type" value="Genomic_DNA"/>
</dbReference>
<dbReference type="Proteomes" id="UP000241890">
    <property type="component" value="Unassembled WGS sequence"/>
</dbReference>
<dbReference type="SUPFAM" id="SSF103506">
    <property type="entry name" value="Mitochondrial carrier"/>
    <property type="match status" value="1"/>
</dbReference>
<evidence type="ECO:0000256" key="10">
    <source>
        <dbReference type="SAM" id="Phobius"/>
    </source>
</evidence>